<evidence type="ECO:0000256" key="1">
    <source>
        <dbReference type="ARBA" id="ARBA00001946"/>
    </source>
</evidence>
<keyword evidence="3" id="KW-0813">Transport</keyword>
<dbReference type="CDD" id="cd00882">
    <property type="entry name" value="Ras_like_GTPase"/>
    <property type="match status" value="1"/>
</dbReference>
<evidence type="ECO:0000256" key="3">
    <source>
        <dbReference type="ARBA" id="ARBA00022448"/>
    </source>
</evidence>
<keyword evidence="11" id="KW-0460">Magnesium</keyword>
<dbReference type="Pfam" id="PF01926">
    <property type="entry name" value="MMR_HSR1"/>
    <property type="match status" value="1"/>
</dbReference>
<keyword evidence="15" id="KW-0472">Membrane</keyword>
<feature type="coiled-coil region" evidence="17">
    <location>
        <begin position="220"/>
        <end position="361"/>
    </location>
</feature>
<keyword evidence="7" id="KW-0479">Metal-binding</keyword>
<evidence type="ECO:0000256" key="2">
    <source>
        <dbReference type="ARBA" id="ARBA00004167"/>
    </source>
</evidence>
<evidence type="ECO:0000313" key="20">
    <source>
        <dbReference type="Proteomes" id="UP001437256"/>
    </source>
</evidence>
<keyword evidence="8" id="KW-0547">Nucleotide-binding</keyword>
<evidence type="ECO:0000256" key="5">
    <source>
        <dbReference type="ARBA" id="ARBA00022640"/>
    </source>
</evidence>
<protein>
    <recommendedName>
        <fullName evidence="18">AIG1-type G domain-containing protein</fullName>
    </recommendedName>
</protein>
<comment type="subcellular location">
    <subcellularLocation>
        <location evidence="2">Membrane</location>
        <topology evidence="2">Single-pass membrane protein</topology>
    </subcellularLocation>
    <subcellularLocation>
        <location evidence="16">Plastid</location>
        <location evidence="16">Chloroplast outer membrane</location>
    </subcellularLocation>
</comment>
<dbReference type="Gene3D" id="3.40.50.300">
    <property type="entry name" value="P-loop containing nucleotide triphosphate hydrolases"/>
    <property type="match status" value="1"/>
</dbReference>
<evidence type="ECO:0000256" key="9">
    <source>
        <dbReference type="ARBA" id="ARBA00022801"/>
    </source>
</evidence>
<keyword evidence="5" id="KW-0934">Plastid</keyword>
<keyword evidence="12" id="KW-0653">Protein transport</keyword>
<evidence type="ECO:0000256" key="10">
    <source>
        <dbReference type="ARBA" id="ARBA00022805"/>
    </source>
</evidence>
<dbReference type="PANTHER" id="PTHR10903">
    <property type="entry name" value="GTPASE, IMAP FAMILY MEMBER-RELATED"/>
    <property type="match status" value="1"/>
</dbReference>
<evidence type="ECO:0000256" key="17">
    <source>
        <dbReference type="SAM" id="Coils"/>
    </source>
</evidence>
<organism evidence="19 20">
    <name type="scientific">Marasmius tenuissimus</name>
    <dbReference type="NCBI Taxonomy" id="585030"/>
    <lineage>
        <taxon>Eukaryota</taxon>
        <taxon>Fungi</taxon>
        <taxon>Dikarya</taxon>
        <taxon>Basidiomycota</taxon>
        <taxon>Agaricomycotina</taxon>
        <taxon>Agaricomycetes</taxon>
        <taxon>Agaricomycetidae</taxon>
        <taxon>Agaricales</taxon>
        <taxon>Marasmiineae</taxon>
        <taxon>Marasmiaceae</taxon>
        <taxon>Marasmius</taxon>
    </lineage>
</organism>
<keyword evidence="9" id="KW-0378">Hydrolase</keyword>
<feature type="domain" description="AIG1-type G" evidence="18">
    <location>
        <begin position="3"/>
        <end position="228"/>
    </location>
</feature>
<dbReference type="PANTHER" id="PTHR10903:SF135">
    <property type="entry name" value="TRANSLOCASE OF CHLOROPLAST 120, CHLOROPLASTIC-RELATED"/>
    <property type="match status" value="1"/>
</dbReference>
<evidence type="ECO:0000256" key="16">
    <source>
        <dbReference type="ARBA" id="ARBA00024013"/>
    </source>
</evidence>
<evidence type="ECO:0000256" key="15">
    <source>
        <dbReference type="ARBA" id="ARBA00023136"/>
    </source>
</evidence>
<gene>
    <name evidence="19" type="ORF">AAF712_007443</name>
</gene>
<reference evidence="19 20" key="1">
    <citation type="submission" date="2024-05" db="EMBL/GenBank/DDBJ databases">
        <title>A draft genome resource for the thread blight pathogen Marasmius tenuissimus strain MS-2.</title>
        <authorList>
            <person name="Yulfo-Soto G.E."/>
            <person name="Baruah I.K."/>
            <person name="Amoako-Attah I."/>
            <person name="Bukari Y."/>
            <person name="Meinhardt L.W."/>
            <person name="Bailey B.A."/>
            <person name="Cohen S.P."/>
        </authorList>
    </citation>
    <scope>NUCLEOTIDE SEQUENCE [LARGE SCALE GENOMIC DNA]</scope>
    <source>
        <strain evidence="19 20">MS-2</strain>
    </source>
</reference>
<evidence type="ECO:0000259" key="18">
    <source>
        <dbReference type="PROSITE" id="PS51720"/>
    </source>
</evidence>
<dbReference type="InterPro" id="IPR045058">
    <property type="entry name" value="GIMA/IAN/Toc"/>
</dbReference>
<comment type="cofactor">
    <cofactor evidence="1">
        <name>Mg(2+)</name>
        <dbReference type="ChEBI" id="CHEBI:18420"/>
    </cofactor>
</comment>
<evidence type="ECO:0000256" key="11">
    <source>
        <dbReference type="ARBA" id="ARBA00022842"/>
    </source>
</evidence>
<dbReference type="InterPro" id="IPR027417">
    <property type="entry name" value="P-loop_NTPase"/>
</dbReference>
<keyword evidence="17" id="KW-0175">Coiled coil</keyword>
<keyword evidence="10" id="KW-1002">Plastid outer membrane</keyword>
<evidence type="ECO:0000256" key="6">
    <source>
        <dbReference type="ARBA" id="ARBA00022692"/>
    </source>
</evidence>
<comment type="caution">
    <text evidence="19">The sequence shown here is derived from an EMBL/GenBank/DDBJ whole genome shotgun (WGS) entry which is preliminary data.</text>
</comment>
<evidence type="ECO:0000256" key="14">
    <source>
        <dbReference type="ARBA" id="ARBA00023134"/>
    </source>
</evidence>
<dbReference type="Proteomes" id="UP001437256">
    <property type="component" value="Unassembled WGS sequence"/>
</dbReference>
<proteinExistence type="predicted"/>
<dbReference type="InterPro" id="IPR006073">
    <property type="entry name" value="GTP-bd"/>
</dbReference>
<dbReference type="PROSITE" id="PS51720">
    <property type="entry name" value="G_AIG1"/>
    <property type="match status" value="1"/>
</dbReference>
<keyword evidence="6" id="KW-0812">Transmembrane</keyword>
<evidence type="ECO:0000256" key="4">
    <source>
        <dbReference type="ARBA" id="ARBA00022528"/>
    </source>
</evidence>
<evidence type="ECO:0000256" key="13">
    <source>
        <dbReference type="ARBA" id="ARBA00022989"/>
    </source>
</evidence>
<dbReference type="InterPro" id="IPR006703">
    <property type="entry name" value="G_AIG1"/>
</dbReference>
<keyword evidence="4" id="KW-0150">Chloroplast</keyword>
<evidence type="ECO:0000256" key="7">
    <source>
        <dbReference type="ARBA" id="ARBA00022723"/>
    </source>
</evidence>
<keyword evidence="13" id="KW-1133">Transmembrane helix</keyword>
<name>A0ABR2ZZ02_9AGAR</name>
<evidence type="ECO:0000256" key="8">
    <source>
        <dbReference type="ARBA" id="ARBA00022741"/>
    </source>
</evidence>
<accession>A0ABR2ZZ02</accession>
<evidence type="ECO:0000313" key="19">
    <source>
        <dbReference type="EMBL" id="KAL0065532.1"/>
    </source>
</evidence>
<dbReference type="SUPFAM" id="SSF52540">
    <property type="entry name" value="P-loop containing nucleoside triphosphate hydrolases"/>
    <property type="match status" value="1"/>
</dbReference>
<evidence type="ECO:0000256" key="12">
    <source>
        <dbReference type="ARBA" id="ARBA00022927"/>
    </source>
</evidence>
<sequence>MNQDDVVIAVMGATGSGKSSFVKLVTGDPTVKVGESMESETSEVKDYRFFHEDSGREVILVDTPGFDDSRTDAINDTDVLKMISGFLVREYDAQRKLNGLIYIQRINEPRFSGQSARNLRMFKNLCGTQTYQNVVVLTTHWDSNDPNDVKERREHELKTKFFKELVSGGAKFMRHDRTLPSAYGVLEHIFTLTPKNVQIQQELCVEKKTLEETSAGLVHREEVERIIAQHKAEVDGLKKEMDDLRGHNEAARRELEREREELRQKLAKWEDERRDLQKGLEEERRGREQFESRAAEEKASYARWQQEQEEKLSAQLKAQSEAHDLEVKGLRDQFAKEKEARERAERLRREEEEDRLAAQARNQQKFMNTGLRVAEKLPLVPNVLAKPVLGGLGIGVDHVMSLGRGRRK</sequence>
<keyword evidence="20" id="KW-1185">Reference proteome</keyword>
<keyword evidence="14" id="KW-0342">GTP-binding</keyword>
<dbReference type="EMBL" id="JBBXMP010000046">
    <property type="protein sequence ID" value="KAL0065532.1"/>
    <property type="molecule type" value="Genomic_DNA"/>
</dbReference>